<keyword evidence="6" id="KW-1185">Reference proteome</keyword>
<dbReference type="GO" id="GO:0006364">
    <property type="term" value="P:rRNA processing"/>
    <property type="evidence" value="ECO:0007669"/>
    <property type="project" value="TreeGrafter"/>
</dbReference>
<dbReference type="EMBL" id="BKCP01011070">
    <property type="protein sequence ID" value="GER54429.1"/>
    <property type="molecule type" value="Genomic_DNA"/>
</dbReference>
<dbReference type="PANTHER" id="PTHR19924:SF26">
    <property type="entry name" value="U3 SMALL NUCLEOLAR RNA-ASSOCIATED PROTEIN 15 HOMOLOG"/>
    <property type="match status" value="1"/>
</dbReference>
<protein>
    <submittedName>
        <fullName evidence="5">Transducin family protein / WD-40 repeat family protein</fullName>
    </submittedName>
</protein>
<evidence type="ECO:0000256" key="2">
    <source>
        <dbReference type="ARBA" id="ARBA00022574"/>
    </source>
</evidence>
<proteinExistence type="predicted"/>
<gene>
    <name evidence="5" type="ORF">STAS_32017</name>
</gene>
<evidence type="ECO:0000256" key="4">
    <source>
        <dbReference type="ARBA" id="ARBA00023242"/>
    </source>
</evidence>
<dbReference type="PANTHER" id="PTHR19924">
    <property type="entry name" value="UTP15 U3 SMALL NUCLEOLAR RNA-ASSOCIATED PROTEIN 15 FAMILY MEMBER"/>
    <property type="match status" value="1"/>
</dbReference>
<dbReference type="InterPro" id="IPR036322">
    <property type="entry name" value="WD40_repeat_dom_sf"/>
</dbReference>
<accession>A0A5A7RA03</accession>
<dbReference type="Proteomes" id="UP000325081">
    <property type="component" value="Unassembled WGS sequence"/>
</dbReference>
<keyword evidence="2" id="KW-0853">WD repeat</keyword>
<evidence type="ECO:0000313" key="6">
    <source>
        <dbReference type="Proteomes" id="UP000325081"/>
    </source>
</evidence>
<evidence type="ECO:0000313" key="5">
    <source>
        <dbReference type="EMBL" id="GER54429.1"/>
    </source>
</evidence>
<dbReference type="GO" id="GO:0005730">
    <property type="term" value="C:nucleolus"/>
    <property type="evidence" value="ECO:0007669"/>
    <property type="project" value="UniProtKB-SubCell"/>
</dbReference>
<sequence length="136" mass="14949">MKVRPKSSKIPKDIETTPTKSFVYPISSISFSPVAPHDFAAAHSTTISIFSGQTLDRRSTISDFSDTITSTSFCCDRKLLAAGDLTDTVYVFDARSRDHLWRLKGHPATARLVRYPHAADKTHLFSGGDDSVVSQS</sequence>
<dbReference type="OrthoDB" id="431715at2759"/>
<dbReference type="Gene3D" id="2.130.10.10">
    <property type="entry name" value="YVTN repeat-like/Quinoprotein amine dehydrogenase"/>
    <property type="match status" value="1"/>
</dbReference>
<evidence type="ECO:0000256" key="1">
    <source>
        <dbReference type="ARBA" id="ARBA00004604"/>
    </source>
</evidence>
<reference evidence="6" key="1">
    <citation type="journal article" date="2019" name="Curr. Biol.">
        <title>Genome Sequence of Striga asiatica Provides Insight into the Evolution of Plant Parasitism.</title>
        <authorList>
            <person name="Yoshida S."/>
            <person name="Kim S."/>
            <person name="Wafula E.K."/>
            <person name="Tanskanen J."/>
            <person name="Kim Y.M."/>
            <person name="Honaas L."/>
            <person name="Yang Z."/>
            <person name="Spallek T."/>
            <person name="Conn C.E."/>
            <person name="Ichihashi Y."/>
            <person name="Cheong K."/>
            <person name="Cui S."/>
            <person name="Der J.P."/>
            <person name="Gundlach H."/>
            <person name="Jiao Y."/>
            <person name="Hori C."/>
            <person name="Ishida J.K."/>
            <person name="Kasahara H."/>
            <person name="Kiba T."/>
            <person name="Kim M.S."/>
            <person name="Koo N."/>
            <person name="Laohavisit A."/>
            <person name="Lee Y.H."/>
            <person name="Lumba S."/>
            <person name="McCourt P."/>
            <person name="Mortimer J.C."/>
            <person name="Mutuku J.M."/>
            <person name="Nomura T."/>
            <person name="Sasaki-Sekimoto Y."/>
            <person name="Seto Y."/>
            <person name="Wang Y."/>
            <person name="Wakatake T."/>
            <person name="Sakakibara H."/>
            <person name="Demura T."/>
            <person name="Yamaguchi S."/>
            <person name="Yoneyama K."/>
            <person name="Manabe R.I."/>
            <person name="Nelson D.C."/>
            <person name="Schulman A.H."/>
            <person name="Timko M.P."/>
            <person name="dePamphilis C.W."/>
            <person name="Choi D."/>
            <person name="Shirasu K."/>
        </authorList>
    </citation>
    <scope>NUCLEOTIDE SEQUENCE [LARGE SCALE GENOMIC DNA]</scope>
    <source>
        <strain evidence="6">cv. UVA1</strain>
    </source>
</reference>
<dbReference type="AlphaFoldDB" id="A0A5A7RA03"/>
<dbReference type="SUPFAM" id="SSF50978">
    <property type="entry name" value="WD40 repeat-like"/>
    <property type="match status" value="1"/>
</dbReference>
<keyword evidence="3" id="KW-0677">Repeat</keyword>
<organism evidence="5 6">
    <name type="scientific">Striga asiatica</name>
    <name type="common">Asiatic witchweed</name>
    <name type="synonym">Buchnera asiatica</name>
    <dbReference type="NCBI Taxonomy" id="4170"/>
    <lineage>
        <taxon>Eukaryota</taxon>
        <taxon>Viridiplantae</taxon>
        <taxon>Streptophyta</taxon>
        <taxon>Embryophyta</taxon>
        <taxon>Tracheophyta</taxon>
        <taxon>Spermatophyta</taxon>
        <taxon>Magnoliopsida</taxon>
        <taxon>eudicotyledons</taxon>
        <taxon>Gunneridae</taxon>
        <taxon>Pentapetalae</taxon>
        <taxon>asterids</taxon>
        <taxon>lamiids</taxon>
        <taxon>Lamiales</taxon>
        <taxon>Orobanchaceae</taxon>
        <taxon>Buchnereae</taxon>
        <taxon>Striga</taxon>
    </lineage>
</organism>
<keyword evidence="4" id="KW-0539">Nucleus</keyword>
<dbReference type="GO" id="GO:0045943">
    <property type="term" value="P:positive regulation of transcription by RNA polymerase I"/>
    <property type="evidence" value="ECO:0007669"/>
    <property type="project" value="TreeGrafter"/>
</dbReference>
<comment type="caution">
    <text evidence="5">The sequence shown here is derived from an EMBL/GenBank/DDBJ whole genome shotgun (WGS) entry which is preliminary data.</text>
</comment>
<comment type="subcellular location">
    <subcellularLocation>
        <location evidence="1">Nucleus</location>
        <location evidence="1">Nucleolus</location>
    </subcellularLocation>
</comment>
<dbReference type="InterPro" id="IPR015943">
    <property type="entry name" value="WD40/YVTN_repeat-like_dom_sf"/>
</dbReference>
<name>A0A5A7RA03_STRAF</name>
<evidence type="ECO:0000256" key="3">
    <source>
        <dbReference type="ARBA" id="ARBA00022737"/>
    </source>
</evidence>